<accession>A0A2V3IXN8</accession>
<evidence type="ECO:0000313" key="2">
    <source>
        <dbReference type="EMBL" id="PXF46908.1"/>
    </source>
</evidence>
<dbReference type="EMBL" id="NBIV01000031">
    <property type="protein sequence ID" value="PXF46908.1"/>
    <property type="molecule type" value="Genomic_DNA"/>
</dbReference>
<protein>
    <submittedName>
        <fullName evidence="2">Uncharacterized protein</fullName>
    </submittedName>
</protein>
<dbReference type="OrthoDB" id="38728at2759"/>
<reference evidence="2 3" key="1">
    <citation type="journal article" date="2018" name="Mol. Biol. Evol.">
        <title>Analysis of the draft genome of the red seaweed Gracilariopsis chorda provides insights into genome size evolution in Rhodophyta.</title>
        <authorList>
            <person name="Lee J."/>
            <person name="Yang E.C."/>
            <person name="Graf L."/>
            <person name="Yang J.H."/>
            <person name="Qiu H."/>
            <person name="Zel Zion U."/>
            <person name="Chan C.X."/>
            <person name="Stephens T.G."/>
            <person name="Weber A.P.M."/>
            <person name="Boo G.H."/>
            <person name="Boo S.M."/>
            <person name="Kim K.M."/>
            <person name="Shin Y."/>
            <person name="Jung M."/>
            <person name="Lee S.J."/>
            <person name="Yim H.S."/>
            <person name="Lee J.H."/>
            <person name="Bhattacharya D."/>
            <person name="Yoon H.S."/>
        </authorList>
    </citation>
    <scope>NUCLEOTIDE SEQUENCE [LARGE SCALE GENOMIC DNA]</scope>
    <source>
        <strain evidence="2 3">SKKU-2015</strain>
        <tissue evidence="2">Whole body</tissue>
    </source>
</reference>
<gene>
    <name evidence="2" type="ORF">BWQ96_03246</name>
</gene>
<feature type="region of interest" description="Disordered" evidence="1">
    <location>
        <begin position="130"/>
        <end position="149"/>
    </location>
</feature>
<evidence type="ECO:0000256" key="1">
    <source>
        <dbReference type="SAM" id="MobiDB-lite"/>
    </source>
</evidence>
<organism evidence="2 3">
    <name type="scientific">Gracilariopsis chorda</name>
    <dbReference type="NCBI Taxonomy" id="448386"/>
    <lineage>
        <taxon>Eukaryota</taxon>
        <taxon>Rhodophyta</taxon>
        <taxon>Florideophyceae</taxon>
        <taxon>Rhodymeniophycidae</taxon>
        <taxon>Gracilariales</taxon>
        <taxon>Gracilariaceae</taxon>
        <taxon>Gracilariopsis</taxon>
    </lineage>
</organism>
<proteinExistence type="predicted"/>
<keyword evidence="3" id="KW-1185">Reference proteome</keyword>
<dbReference type="AlphaFoldDB" id="A0A2V3IXN8"/>
<name>A0A2V3IXN8_9FLOR</name>
<evidence type="ECO:0000313" key="3">
    <source>
        <dbReference type="Proteomes" id="UP000247409"/>
    </source>
</evidence>
<comment type="caution">
    <text evidence="2">The sequence shown here is derived from an EMBL/GenBank/DDBJ whole genome shotgun (WGS) entry which is preliminary data.</text>
</comment>
<dbReference type="Proteomes" id="UP000247409">
    <property type="component" value="Unassembled WGS sequence"/>
</dbReference>
<sequence>MAFTGIPLTPSVNSSAFTPQLSSARPRQGCHSHFRRIPRAQLVGMPEGFGQNNLESDGHEILLAEMRFSDPSKLPVIVQNNLDQLDEEFYRFLQQKIDNSPDLEERETLRVLQSAITDVMKQLLDAVPPEEAEAAMKDSQEPNINTSTSNEIAAASYDELIDEIKSARDVSNPAALKTAVEASYQRIDLRLLERINERISFKGSDSEALIDLRNVISVVMNERIQAGTESVRTVLAAGDAIAMRKQIDTLARKGKLDDAFILLLQANLDQAKKANAQQAVEVLSLALNHAQSVKDVQLEPEVRLIRALLRTEDSEARTKMLMDSFKSRGSVTLVDGTVTSGIAVDGKKFVAALRKLIEEFGNVDEKFVLKLSSIGEESEAVARKLYDMEDKDVQDLQDEAFHKRTVSVWDLEKYEVEEEISGRTAGWEGRLGAIPEGFGDDGKMQI</sequence>